<evidence type="ECO:0000313" key="2">
    <source>
        <dbReference type="Proteomes" id="UP001203880"/>
    </source>
</evidence>
<dbReference type="Proteomes" id="UP001203880">
    <property type="component" value="Unassembled WGS sequence"/>
</dbReference>
<sequence length="60" mass="6797">MVPTDKFKTGNIRMYEMEKELVQVTDQLAQTGLKGFLEGNANELVRLRDELTALLEQAAQ</sequence>
<proteinExistence type="predicted"/>
<evidence type="ECO:0000313" key="1">
    <source>
        <dbReference type="EMBL" id="MCL6283628.1"/>
    </source>
</evidence>
<name>A0ABT0Q172_9RHOB</name>
<protein>
    <submittedName>
        <fullName evidence="1">Uncharacterized protein</fullName>
    </submittedName>
</protein>
<gene>
    <name evidence="1" type="ORF">M3P21_08800</name>
</gene>
<keyword evidence="2" id="KW-1185">Reference proteome</keyword>
<comment type="caution">
    <text evidence="1">The sequence shown here is derived from an EMBL/GenBank/DDBJ whole genome shotgun (WGS) entry which is preliminary data.</text>
</comment>
<accession>A0ABT0Q172</accession>
<dbReference type="EMBL" id="JAMFMB010000009">
    <property type="protein sequence ID" value="MCL6283628.1"/>
    <property type="molecule type" value="Genomic_DNA"/>
</dbReference>
<dbReference type="RefSeq" id="WP_249709009.1">
    <property type="nucleotide sequence ID" value="NZ_JAMFMB010000009.1"/>
</dbReference>
<reference evidence="1" key="1">
    <citation type="submission" date="2022-05" db="EMBL/GenBank/DDBJ databases">
        <authorList>
            <person name="Park J.-S."/>
        </authorList>
    </citation>
    <scope>NUCLEOTIDE SEQUENCE</scope>
    <source>
        <strain evidence="1">2012CJ41-6</strain>
    </source>
</reference>
<organism evidence="1 2">
    <name type="scientific">Ruegeria spongiae</name>
    <dbReference type="NCBI Taxonomy" id="2942209"/>
    <lineage>
        <taxon>Bacteria</taxon>
        <taxon>Pseudomonadati</taxon>
        <taxon>Pseudomonadota</taxon>
        <taxon>Alphaproteobacteria</taxon>
        <taxon>Rhodobacterales</taxon>
        <taxon>Roseobacteraceae</taxon>
        <taxon>Ruegeria</taxon>
    </lineage>
</organism>